<evidence type="ECO:0000259" key="2">
    <source>
        <dbReference type="Pfam" id="PF13568"/>
    </source>
</evidence>
<evidence type="ECO:0000256" key="1">
    <source>
        <dbReference type="SAM" id="SignalP"/>
    </source>
</evidence>
<dbReference type="Pfam" id="PF13568">
    <property type="entry name" value="OMP_b-brl_2"/>
    <property type="match status" value="1"/>
</dbReference>
<feature type="signal peptide" evidence="1">
    <location>
        <begin position="1"/>
        <end position="27"/>
    </location>
</feature>
<feature type="domain" description="Outer membrane protein beta-barrel" evidence="2">
    <location>
        <begin position="26"/>
        <end position="206"/>
    </location>
</feature>
<dbReference type="InterPro" id="IPR025665">
    <property type="entry name" value="Beta-barrel_OMP_2"/>
</dbReference>
<dbReference type="Proteomes" id="UP000199513">
    <property type="component" value="Unassembled WGS sequence"/>
</dbReference>
<sequence length="244" mass="26370">MKKGLKKLSLLVALATVFAFAFSNAQAQDAAKPESKSSFLIGVKGGLTVNKMLVSHDWSATNYYSGGQALAFAHLNFNSWVGTALEVGFSQSGASRFATEATNGPRLTDYRLSNVQANLLTYFKLPVLSVYEPKIFIGPSMDANVYATGNVEGMTAAGSPLKYRVDATNNFKSMDWAMIVGLGVDFDIKFATLMIDARYRHGITDVNNKYGLGDQYISSIGMGNSDVRTRGWAINVGLGFKIGK</sequence>
<dbReference type="STRING" id="1003.SAMN04488541_1001106"/>
<evidence type="ECO:0000313" key="4">
    <source>
        <dbReference type="Proteomes" id="UP000199513"/>
    </source>
</evidence>
<keyword evidence="4" id="KW-1185">Reference proteome</keyword>
<protein>
    <submittedName>
        <fullName evidence="3">Outer membrane protein beta-barrel domain-containing protein</fullName>
    </submittedName>
</protein>
<accession>A0A1I2ABM7</accession>
<organism evidence="3 4">
    <name type="scientific">Thermoflexibacter ruber</name>
    <dbReference type="NCBI Taxonomy" id="1003"/>
    <lineage>
        <taxon>Bacteria</taxon>
        <taxon>Pseudomonadati</taxon>
        <taxon>Bacteroidota</taxon>
        <taxon>Cytophagia</taxon>
        <taxon>Cytophagales</taxon>
        <taxon>Thermoflexibacteraceae</taxon>
        <taxon>Thermoflexibacter</taxon>
    </lineage>
</organism>
<proteinExistence type="predicted"/>
<dbReference type="RefSeq" id="WP_091538293.1">
    <property type="nucleotide sequence ID" value="NZ_FONY01000001.1"/>
</dbReference>
<name>A0A1I2ABM7_9BACT</name>
<dbReference type="OrthoDB" id="982279at2"/>
<keyword evidence="1" id="KW-0732">Signal</keyword>
<gene>
    <name evidence="3" type="ORF">SAMN04488541_1001106</name>
</gene>
<feature type="chain" id="PRO_5011458454" evidence="1">
    <location>
        <begin position="28"/>
        <end position="244"/>
    </location>
</feature>
<reference evidence="3 4" key="1">
    <citation type="submission" date="2016-10" db="EMBL/GenBank/DDBJ databases">
        <authorList>
            <person name="de Groot N.N."/>
        </authorList>
    </citation>
    <scope>NUCLEOTIDE SEQUENCE [LARGE SCALE GENOMIC DNA]</scope>
    <source>
        <strain>GEY</strain>
        <strain evidence="4">DSM 9560</strain>
    </source>
</reference>
<evidence type="ECO:0000313" key="3">
    <source>
        <dbReference type="EMBL" id="SFE41296.1"/>
    </source>
</evidence>
<dbReference type="AlphaFoldDB" id="A0A1I2ABM7"/>
<dbReference type="EMBL" id="FONY01000001">
    <property type="protein sequence ID" value="SFE41296.1"/>
    <property type="molecule type" value="Genomic_DNA"/>
</dbReference>